<feature type="domain" description="Methyl-accepting transducer" evidence="5">
    <location>
        <begin position="346"/>
        <end position="575"/>
    </location>
</feature>
<dbReference type="PROSITE" id="PS50885">
    <property type="entry name" value="HAMP"/>
    <property type="match status" value="2"/>
</dbReference>
<evidence type="ECO:0000259" key="5">
    <source>
        <dbReference type="PROSITE" id="PS50111"/>
    </source>
</evidence>
<feature type="domain" description="HAMP" evidence="6">
    <location>
        <begin position="208"/>
        <end position="261"/>
    </location>
</feature>
<name>A0ABU4W311_9HYPH</name>
<dbReference type="SMART" id="SM00283">
    <property type="entry name" value="MA"/>
    <property type="match status" value="1"/>
</dbReference>
<proteinExistence type="inferred from homology"/>
<dbReference type="Pfam" id="PF00672">
    <property type="entry name" value="HAMP"/>
    <property type="match status" value="1"/>
</dbReference>
<comment type="caution">
    <text evidence="7">The sequence shown here is derived from an EMBL/GenBank/DDBJ whole genome shotgun (WGS) entry which is preliminary data.</text>
</comment>
<dbReference type="InterPro" id="IPR003660">
    <property type="entry name" value="HAMP_dom"/>
</dbReference>
<dbReference type="InterPro" id="IPR024478">
    <property type="entry name" value="HlyB_4HB_MCP"/>
</dbReference>
<keyword evidence="4" id="KW-0472">Membrane</keyword>
<evidence type="ECO:0000313" key="7">
    <source>
        <dbReference type="EMBL" id="MDX8331812.1"/>
    </source>
</evidence>
<keyword evidence="4" id="KW-1133">Transmembrane helix</keyword>
<dbReference type="CDD" id="cd06225">
    <property type="entry name" value="HAMP"/>
    <property type="match status" value="1"/>
</dbReference>
<dbReference type="Gene3D" id="1.10.287.950">
    <property type="entry name" value="Methyl-accepting chemotaxis protein"/>
    <property type="match status" value="1"/>
</dbReference>
<dbReference type="Pfam" id="PF12729">
    <property type="entry name" value="4HB_MCP_1"/>
    <property type="match status" value="1"/>
</dbReference>
<gene>
    <name evidence="7" type="ORF">RMS29_21595</name>
</gene>
<dbReference type="Pfam" id="PF00015">
    <property type="entry name" value="MCPsignal"/>
    <property type="match status" value="1"/>
</dbReference>
<dbReference type="RefSeq" id="WP_320188407.1">
    <property type="nucleotide sequence ID" value="NZ_CP192768.1"/>
</dbReference>
<feature type="transmembrane region" description="Helical" evidence="4">
    <location>
        <begin position="187"/>
        <end position="211"/>
    </location>
</feature>
<accession>A0ABU4W311</accession>
<dbReference type="Gene3D" id="1.10.8.500">
    <property type="entry name" value="HAMP domain in histidine kinase"/>
    <property type="match status" value="1"/>
</dbReference>
<protein>
    <submittedName>
        <fullName evidence="7">HAMP domain-containing methyl-accepting chemotaxis protein</fullName>
    </submittedName>
</protein>
<dbReference type="SUPFAM" id="SSF58104">
    <property type="entry name" value="Methyl-accepting chemotaxis protein (MCP) signaling domain"/>
    <property type="match status" value="1"/>
</dbReference>
<evidence type="ECO:0000313" key="8">
    <source>
        <dbReference type="Proteomes" id="UP001277561"/>
    </source>
</evidence>
<dbReference type="InterPro" id="IPR051310">
    <property type="entry name" value="MCP_chemotaxis"/>
</dbReference>
<dbReference type="PANTHER" id="PTHR43531">
    <property type="entry name" value="PROTEIN ICFG"/>
    <property type="match status" value="1"/>
</dbReference>
<evidence type="ECO:0000256" key="4">
    <source>
        <dbReference type="SAM" id="Phobius"/>
    </source>
</evidence>
<dbReference type="SMART" id="SM00304">
    <property type="entry name" value="HAMP"/>
    <property type="match status" value="2"/>
</dbReference>
<reference evidence="7" key="1">
    <citation type="journal article" date="2023" name="Phytobiomes J">
        <title>Deciphering the key players within the bacterial microbiota associated with aerial crown gall tumors on rhododendron: Insights into the gallobiome.</title>
        <authorList>
            <person name="Kuzmanovic N."/>
            <person name="Nesme J."/>
            <person name="Wolf J."/>
            <person name="Neumann-Schaal M."/>
            <person name="Petersen J."/>
            <person name="Fernandez-Gnecco G."/>
            <person name="Sproeer C."/>
            <person name="Bunk B."/>
            <person name="Overmann J."/>
            <person name="Sorensen S.J."/>
            <person name="Idczak E."/>
            <person name="Smalla K."/>
        </authorList>
    </citation>
    <scope>NUCLEOTIDE SEQUENCE [LARGE SCALE GENOMIC DNA]</scope>
    <source>
        <strain evidence="7">Rho-14.1</strain>
    </source>
</reference>
<dbReference type="InterPro" id="IPR004089">
    <property type="entry name" value="MCPsignal_dom"/>
</dbReference>
<dbReference type="PROSITE" id="PS50111">
    <property type="entry name" value="CHEMOTAXIS_TRANSDUC_2"/>
    <property type="match status" value="1"/>
</dbReference>
<keyword evidence="3" id="KW-0807">Transducer</keyword>
<evidence type="ECO:0000256" key="2">
    <source>
        <dbReference type="ARBA" id="ARBA00029447"/>
    </source>
</evidence>
<keyword evidence="1" id="KW-0145">Chemotaxis</keyword>
<sequence length="612" mass="65363">MKRPKIKVALLSAFSLIGAIIIAFATYAIVQLSGTNSHVREVATDWLPSVQISEEMDTGLSDLRLAFNNHVNASDSASIAAAEQAIVTRKDAFLNLTVQYEALRPNDKATIAAVRSGLNDYLSNADALLGFSRVNDDEKAKFILTNTMRPIADKIGGLIDEMVASDIKGANEAYTESQSEFDRTLTVTFLVISVCLSVILAAVYFAFAGIARPIEIITSAMRILAQGDTKTAIPYSGRTDEIGDMAAAVEVFRRNALENLRLEQEGKAQRTMTEEERARHEVAQRQRAEDMMQATQGLGQGLKHLAAGNLSFHLLEPFAEDFETLRADFNASVDQLSDVLRSVTSSALSIDGGTREISQSADDLSRRTEQQAASLEETAAALDQITVNVAHSSKRADEARSIAIEANQSATHSGQVVANAVTAMQKIEASSNEIASIISVIDQIAFQTNLLALNAGVEAARAGDAGKGFAVVAQEVRELAQRSAHAAKEINALISASKSEVESGVKLVKDTGTALKTIEGFVATINQHMDAIATSAREQSVGLSEVNTAVNQMDQVTQQNAAMVEETTAASATLAAESGTLRRLIEQFDLGTQMGGSSRSSLVAFQHARAAA</sequence>
<keyword evidence="8" id="KW-1185">Reference proteome</keyword>
<evidence type="ECO:0000259" key="6">
    <source>
        <dbReference type="PROSITE" id="PS50885"/>
    </source>
</evidence>
<dbReference type="Proteomes" id="UP001277561">
    <property type="component" value="Unassembled WGS sequence"/>
</dbReference>
<feature type="domain" description="HAMP" evidence="6">
    <location>
        <begin position="289"/>
        <end position="341"/>
    </location>
</feature>
<dbReference type="PANTHER" id="PTHR43531:SF11">
    <property type="entry name" value="METHYL-ACCEPTING CHEMOTAXIS PROTEIN 3"/>
    <property type="match status" value="1"/>
</dbReference>
<organism evidence="7 8">
    <name type="scientific">Agrobacterium rosae</name>
    <dbReference type="NCBI Taxonomy" id="1972867"/>
    <lineage>
        <taxon>Bacteria</taxon>
        <taxon>Pseudomonadati</taxon>
        <taxon>Pseudomonadota</taxon>
        <taxon>Alphaproteobacteria</taxon>
        <taxon>Hyphomicrobiales</taxon>
        <taxon>Rhizobiaceae</taxon>
        <taxon>Rhizobium/Agrobacterium group</taxon>
        <taxon>Agrobacterium</taxon>
    </lineage>
</organism>
<dbReference type="EMBL" id="JAVRAD010000012">
    <property type="protein sequence ID" value="MDX8331812.1"/>
    <property type="molecule type" value="Genomic_DNA"/>
</dbReference>
<evidence type="ECO:0000256" key="3">
    <source>
        <dbReference type="PROSITE-ProRule" id="PRU00284"/>
    </source>
</evidence>
<dbReference type="CDD" id="cd11386">
    <property type="entry name" value="MCP_signal"/>
    <property type="match status" value="1"/>
</dbReference>
<comment type="similarity">
    <text evidence="2">Belongs to the methyl-accepting chemotaxis (MCP) protein family.</text>
</comment>
<dbReference type="SUPFAM" id="SSF158472">
    <property type="entry name" value="HAMP domain-like"/>
    <property type="match status" value="1"/>
</dbReference>
<evidence type="ECO:0000256" key="1">
    <source>
        <dbReference type="ARBA" id="ARBA00022500"/>
    </source>
</evidence>
<keyword evidence="4" id="KW-0812">Transmembrane</keyword>